<organism evidence="2 3">
    <name type="scientific">Streptomyces montanisoli</name>
    <dbReference type="NCBI Taxonomy" id="2798581"/>
    <lineage>
        <taxon>Bacteria</taxon>
        <taxon>Bacillati</taxon>
        <taxon>Actinomycetota</taxon>
        <taxon>Actinomycetes</taxon>
        <taxon>Kitasatosporales</taxon>
        <taxon>Streptomycetaceae</taxon>
        <taxon>Streptomyces</taxon>
    </lineage>
</organism>
<evidence type="ECO:0000313" key="2">
    <source>
        <dbReference type="EMBL" id="MBP0459470.1"/>
    </source>
</evidence>
<dbReference type="Proteomes" id="UP000670475">
    <property type="component" value="Unassembled WGS sequence"/>
</dbReference>
<evidence type="ECO:0000313" key="3">
    <source>
        <dbReference type="Proteomes" id="UP000670475"/>
    </source>
</evidence>
<evidence type="ECO:0000256" key="1">
    <source>
        <dbReference type="SAM" id="MobiDB-lite"/>
    </source>
</evidence>
<reference evidence="2" key="1">
    <citation type="submission" date="2021-03" db="EMBL/GenBank/DDBJ databases">
        <title>Whole genome sequence of Streptomyces bomunensis MMS17-BM035.</title>
        <authorList>
            <person name="Lee J.H."/>
        </authorList>
    </citation>
    <scope>NUCLEOTIDE SEQUENCE</scope>
    <source>
        <strain evidence="2">MMS17-BM035</strain>
    </source>
</reference>
<feature type="region of interest" description="Disordered" evidence="1">
    <location>
        <begin position="39"/>
        <end position="61"/>
    </location>
</feature>
<protein>
    <submittedName>
        <fullName evidence="2">Uncharacterized protein</fullName>
    </submittedName>
</protein>
<sequence>MSARVRRAGAETSGTPVPPPGDKACGVCAALVRQRAQARENGDEAGARECEEELANHHHLA</sequence>
<accession>A0A940MG92</accession>
<gene>
    <name evidence="2" type="ORF">JFN87_18445</name>
</gene>
<comment type="caution">
    <text evidence="2">The sequence shown here is derived from an EMBL/GenBank/DDBJ whole genome shotgun (WGS) entry which is preliminary data.</text>
</comment>
<feature type="compositionally biased region" description="Basic and acidic residues" evidence="1">
    <location>
        <begin position="39"/>
        <end position="49"/>
    </location>
</feature>
<feature type="region of interest" description="Disordered" evidence="1">
    <location>
        <begin position="1"/>
        <end position="23"/>
    </location>
</feature>
<keyword evidence="3" id="KW-1185">Reference proteome</keyword>
<dbReference type="AlphaFoldDB" id="A0A940MG92"/>
<name>A0A940MG92_9ACTN</name>
<dbReference type="RefSeq" id="WP_209341313.1">
    <property type="nucleotide sequence ID" value="NZ_JAGIQL010000073.1"/>
</dbReference>
<dbReference type="EMBL" id="JAGIQL010000073">
    <property type="protein sequence ID" value="MBP0459470.1"/>
    <property type="molecule type" value="Genomic_DNA"/>
</dbReference>
<proteinExistence type="predicted"/>